<dbReference type="EMBL" id="QZEI01000035">
    <property type="protein sequence ID" value="RLV59410.1"/>
    <property type="molecule type" value="Genomic_DNA"/>
</dbReference>
<dbReference type="Pfam" id="PF00665">
    <property type="entry name" value="rve"/>
    <property type="match status" value="1"/>
</dbReference>
<comment type="similarity">
    <text evidence="1">Belongs to the transposase 8 family.</text>
</comment>
<dbReference type="PANTHER" id="PTHR46889">
    <property type="entry name" value="TRANSPOSASE INSF FOR INSERTION SEQUENCE IS3B-RELATED"/>
    <property type="match status" value="1"/>
</dbReference>
<dbReference type="RefSeq" id="WP_121839302.1">
    <property type="nucleotide sequence ID" value="NZ_ML014784.1"/>
</dbReference>
<dbReference type="InterPro" id="IPR025948">
    <property type="entry name" value="HTH-like_dom"/>
</dbReference>
<evidence type="ECO:0000313" key="7">
    <source>
        <dbReference type="EMBL" id="RLV59410.1"/>
    </source>
</evidence>
<dbReference type="InterPro" id="IPR001584">
    <property type="entry name" value="Integrase_cat-core"/>
</dbReference>
<dbReference type="Pfam" id="PF01527">
    <property type="entry name" value="HTH_Tnp_1"/>
    <property type="match status" value="1"/>
</dbReference>
<comment type="caution">
    <text evidence="7">The sequence shown here is derived from an EMBL/GenBank/DDBJ whole genome shotgun (WGS) entry which is preliminary data.</text>
</comment>
<feature type="coiled-coil region" evidence="5">
    <location>
        <begin position="52"/>
        <end position="86"/>
    </location>
</feature>
<dbReference type="GO" id="GO:0015074">
    <property type="term" value="P:DNA integration"/>
    <property type="evidence" value="ECO:0007669"/>
    <property type="project" value="InterPro"/>
</dbReference>
<dbReference type="NCBIfam" id="NF033516">
    <property type="entry name" value="transpos_IS3"/>
    <property type="match status" value="1"/>
</dbReference>
<dbReference type="Pfam" id="PF13276">
    <property type="entry name" value="HTH_21"/>
    <property type="match status" value="1"/>
</dbReference>
<dbReference type="AlphaFoldDB" id="A0A3L8PVL9"/>
<evidence type="ECO:0000259" key="6">
    <source>
        <dbReference type="PROSITE" id="PS50994"/>
    </source>
</evidence>
<evidence type="ECO:0000313" key="8">
    <source>
        <dbReference type="Proteomes" id="UP000281474"/>
    </source>
</evidence>
<dbReference type="SUPFAM" id="SSF53098">
    <property type="entry name" value="Ribonuclease H-like"/>
    <property type="match status" value="1"/>
</dbReference>
<evidence type="ECO:0000256" key="5">
    <source>
        <dbReference type="SAM" id="Coils"/>
    </source>
</evidence>
<dbReference type="InterPro" id="IPR050900">
    <property type="entry name" value="Transposase_IS3/IS150/IS904"/>
</dbReference>
<dbReference type="InterPro" id="IPR048020">
    <property type="entry name" value="Transpos_IS3"/>
</dbReference>
<dbReference type="Gene3D" id="3.30.420.10">
    <property type="entry name" value="Ribonuclease H-like superfamily/Ribonuclease H"/>
    <property type="match status" value="1"/>
</dbReference>
<dbReference type="PROSITE" id="PS50994">
    <property type="entry name" value="INTEGRASE"/>
    <property type="match status" value="1"/>
</dbReference>
<dbReference type="Proteomes" id="UP000281474">
    <property type="component" value="Unassembled WGS sequence"/>
</dbReference>
<dbReference type="Pfam" id="PF13333">
    <property type="entry name" value="rve_2"/>
    <property type="match status" value="1"/>
</dbReference>
<dbReference type="PANTHER" id="PTHR46889:SF6">
    <property type="entry name" value="TRANSPOSASE INSF FOR INSERTION SEQUENCE IS3B"/>
    <property type="match status" value="1"/>
</dbReference>
<dbReference type="InterPro" id="IPR002514">
    <property type="entry name" value="Transposase_8"/>
</dbReference>
<reference evidence="7 8" key="1">
    <citation type="submission" date="2018-09" db="EMBL/GenBank/DDBJ databases">
        <title>Phylogeny of the Shewanellaceae, and recommendation for two new genera, Pseudoshewanella and Parashewanella.</title>
        <authorList>
            <person name="Wang G."/>
        </authorList>
    </citation>
    <scope>NUCLEOTIDE SEQUENCE [LARGE SCALE GENOMIC DNA]</scope>
    <source>
        <strain evidence="7 8">C51</strain>
    </source>
</reference>
<keyword evidence="2" id="KW-0238">DNA-binding</keyword>
<name>A0A3L8PVL9_9GAMM</name>
<keyword evidence="8" id="KW-1185">Reference proteome</keyword>
<feature type="domain" description="Integrase catalytic" evidence="6">
    <location>
        <begin position="220"/>
        <end position="383"/>
    </location>
</feature>
<dbReference type="InterPro" id="IPR009057">
    <property type="entry name" value="Homeodomain-like_sf"/>
</dbReference>
<comment type="similarity">
    <text evidence="4">Belongs to the transposase IS3/IS150/IS904 family.</text>
</comment>
<proteinExistence type="inferred from homology"/>
<sequence>MTTTKKNRKTYSTEFKTEALALAERFGVSTAVKQLGVYESQLYGWRSASQKKAKMTQREVELEAEVAKLKRQLAEQTEDLAILKKGGYLLRQKSKVARFEFMLEHQHQFKLQRMAITLNVSRSGYYIWRKTDKEPSSRKQRRLVIDKQVKEAFDKSKQRDGARRIQKELEDNGERVNVKTVSASMKRQGLIAKAAKKFKVTTDSKHSMPIAPNLLKQDFTATAPNQKWAGDIIYLWTSEGWLYLAVIIDLYSRSVIGWSMQKTMTADLVSDALTMALFRRDRPKGVIVHSDRGSQYCSKQYRNLIEKDQLQQSMSRKGNCWDNACVESFFHSLKVEAVQYEPIMTRKEMRQAVFEYIEVDYNKTRRHSALGYLSPENYELTNSA</sequence>
<dbReference type="GO" id="GO:0006313">
    <property type="term" value="P:DNA transposition"/>
    <property type="evidence" value="ECO:0007669"/>
    <property type="project" value="InterPro"/>
</dbReference>
<evidence type="ECO:0000256" key="1">
    <source>
        <dbReference type="ARBA" id="ARBA00009964"/>
    </source>
</evidence>
<dbReference type="GO" id="GO:0004803">
    <property type="term" value="F:transposase activity"/>
    <property type="evidence" value="ECO:0007669"/>
    <property type="project" value="InterPro"/>
</dbReference>
<protein>
    <submittedName>
        <fullName evidence="7">IS3 family transposase</fullName>
    </submittedName>
</protein>
<organism evidence="7 8">
    <name type="scientific">Parashewanella curva</name>
    <dbReference type="NCBI Taxonomy" id="2338552"/>
    <lineage>
        <taxon>Bacteria</taxon>
        <taxon>Pseudomonadati</taxon>
        <taxon>Pseudomonadota</taxon>
        <taxon>Gammaproteobacteria</taxon>
        <taxon>Alteromonadales</taxon>
        <taxon>Shewanellaceae</taxon>
        <taxon>Parashewanella</taxon>
    </lineage>
</organism>
<evidence type="ECO:0000256" key="3">
    <source>
        <dbReference type="ARBA" id="ARBA00037276"/>
    </source>
</evidence>
<gene>
    <name evidence="7" type="ORF">D5018_12315</name>
</gene>
<dbReference type="InterPro" id="IPR012337">
    <property type="entry name" value="RNaseH-like_sf"/>
</dbReference>
<dbReference type="GO" id="GO:0003677">
    <property type="term" value="F:DNA binding"/>
    <property type="evidence" value="ECO:0007669"/>
    <property type="project" value="UniProtKB-KW"/>
</dbReference>
<comment type="function">
    <text evidence="3">Involved in the transposition of the insertion sequence IS3.</text>
</comment>
<dbReference type="OrthoDB" id="9810995at2"/>
<dbReference type="SUPFAM" id="SSF46689">
    <property type="entry name" value="Homeodomain-like"/>
    <property type="match status" value="1"/>
</dbReference>
<dbReference type="InterPro" id="IPR036397">
    <property type="entry name" value="RNaseH_sf"/>
</dbReference>
<accession>A0A3L8PVL9</accession>
<evidence type="ECO:0000256" key="2">
    <source>
        <dbReference type="ARBA" id="ARBA00023125"/>
    </source>
</evidence>
<keyword evidence="5" id="KW-0175">Coiled coil</keyword>
<evidence type="ECO:0000256" key="4">
    <source>
        <dbReference type="ARBA" id="ARBA00043964"/>
    </source>
</evidence>